<protein>
    <submittedName>
        <fullName evidence="9">Ras gtpase-activating protein</fullName>
    </submittedName>
</protein>
<evidence type="ECO:0000259" key="8">
    <source>
        <dbReference type="PROSITE" id="PS50018"/>
    </source>
</evidence>
<dbReference type="SUPFAM" id="SSF50729">
    <property type="entry name" value="PH domain-like"/>
    <property type="match status" value="3"/>
</dbReference>
<dbReference type="Gene3D" id="1.10.506.10">
    <property type="entry name" value="GTPase Activation - p120gap, domain 1"/>
    <property type="match status" value="2"/>
</dbReference>
<feature type="compositionally biased region" description="Basic and acidic residues" evidence="5">
    <location>
        <begin position="550"/>
        <end position="560"/>
    </location>
</feature>
<dbReference type="SMART" id="SM00326">
    <property type="entry name" value="SH3"/>
    <property type="match status" value="2"/>
</dbReference>
<feature type="region of interest" description="Disordered" evidence="5">
    <location>
        <begin position="863"/>
        <end position="897"/>
    </location>
</feature>
<dbReference type="InterPro" id="IPR001936">
    <property type="entry name" value="RasGAP_dom"/>
</dbReference>
<evidence type="ECO:0000313" key="10">
    <source>
        <dbReference type="Proteomes" id="UP001146793"/>
    </source>
</evidence>
<feature type="region of interest" description="Disordered" evidence="5">
    <location>
        <begin position="550"/>
        <end position="584"/>
    </location>
</feature>
<dbReference type="PROSITE" id="PS50003">
    <property type="entry name" value="PH_DOMAIN"/>
    <property type="match status" value="3"/>
</dbReference>
<dbReference type="InterPro" id="IPR039360">
    <property type="entry name" value="Ras_GTPase"/>
</dbReference>
<dbReference type="PROSITE" id="PS50018">
    <property type="entry name" value="RAS_GTPASE_ACTIV_2"/>
    <property type="match status" value="1"/>
</dbReference>
<comment type="caution">
    <text evidence="9">The sequence shown here is derived from an EMBL/GenBank/DDBJ whole genome shotgun (WGS) entry which is preliminary data.</text>
</comment>
<dbReference type="SMART" id="SM00233">
    <property type="entry name" value="PH"/>
    <property type="match status" value="6"/>
</dbReference>
<feature type="compositionally biased region" description="Low complexity" evidence="5">
    <location>
        <begin position="561"/>
        <end position="583"/>
    </location>
</feature>
<dbReference type="InterPro" id="IPR001849">
    <property type="entry name" value="PH_domain"/>
</dbReference>
<evidence type="ECO:0000256" key="2">
    <source>
        <dbReference type="ARBA" id="ARBA00022468"/>
    </source>
</evidence>
<proteinExistence type="predicted"/>
<feature type="compositionally biased region" description="Basic and acidic residues" evidence="5">
    <location>
        <begin position="1428"/>
        <end position="1440"/>
    </location>
</feature>
<dbReference type="PANTHER" id="PTHR10194">
    <property type="entry name" value="RAS GTPASE-ACTIVATING PROTEINS"/>
    <property type="match status" value="1"/>
</dbReference>
<dbReference type="Gene3D" id="2.30.30.40">
    <property type="entry name" value="SH3 Domains"/>
    <property type="match status" value="1"/>
</dbReference>
<feature type="compositionally biased region" description="Acidic residues" evidence="5">
    <location>
        <begin position="1103"/>
        <end position="1118"/>
    </location>
</feature>
<dbReference type="EMBL" id="JANTQA010000070">
    <property type="protein sequence ID" value="KAJ3426082.1"/>
    <property type="molecule type" value="Genomic_DNA"/>
</dbReference>
<dbReference type="SUPFAM" id="SSF50044">
    <property type="entry name" value="SH3-domain"/>
    <property type="match status" value="1"/>
</dbReference>
<gene>
    <name evidence="9" type="ORF">M0812_28530</name>
</gene>
<dbReference type="PANTHER" id="PTHR10194:SF60">
    <property type="entry name" value="RAS GTPASE-ACTIVATING PROTEIN RASKOL"/>
    <property type="match status" value="1"/>
</dbReference>
<feature type="compositionally biased region" description="Low complexity" evidence="5">
    <location>
        <begin position="373"/>
        <end position="410"/>
    </location>
</feature>
<dbReference type="Pfam" id="PF00169">
    <property type="entry name" value="PH"/>
    <property type="match status" value="1"/>
</dbReference>
<evidence type="ECO:0000256" key="3">
    <source>
        <dbReference type="PROSITE-ProRule" id="PRU00192"/>
    </source>
</evidence>
<keyword evidence="4" id="KW-0175">Coiled coil</keyword>
<feature type="domain" description="PH" evidence="7">
    <location>
        <begin position="116"/>
        <end position="266"/>
    </location>
</feature>
<feature type="domain" description="SH3" evidence="6">
    <location>
        <begin position="1"/>
        <end position="61"/>
    </location>
</feature>
<evidence type="ECO:0000259" key="7">
    <source>
        <dbReference type="PROSITE" id="PS50003"/>
    </source>
</evidence>
<feature type="domain" description="PH" evidence="7">
    <location>
        <begin position="583"/>
        <end position="676"/>
    </location>
</feature>
<dbReference type="Proteomes" id="UP001146793">
    <property type="component" value="Unassembled WGS sequence"/>
</dbReference>
<sequence>MSVYPKFSYYSHDKNKLTFYVGDKITLDKTTKTDTDWLIGTNTRTNKTGKFPQHYVSTEPIPLPESFILNRSSLEKQLLKFTFPRKYKNRKRNRVTKNNGLEILNLDPPKKIPHYPFFKDSFVLISFKEGKWNPYWIVLDGKMLKLYEQELTVTSRGAISIFDLSELISISKVSPKTLARSKNLPTKSQLNFDLNNKKSKKHNKNKSLRNEYQQDPYLSGNLKNTDPEQQLHCLRLIFPNNNCFLFMTKTKSELHAWFEIFQMIKLLNSLILRASNEEDSPLIRLVLHYLNNLEKEFLVSSRSLTRIINSKNLKSFLKTSLIAKLKLTKLCLNSIQEWFNLLLFKLNLSEHFFLDPRQRVIVINDSKNHEENTTNNKNNNNTDNNNNNKNNNKNNNTNNNKNDNNNNNNNNKEEKENDEIIKDKKSNNQEENERLNEENILKLKKYEYIAIIQSIEEDYFWIGEKNGEIGWFDIRKCKIISINGNKRINNNQNTNIQIKNEFQTKNNLQIEKELIEKEKKKKKIKNVPLNGWGIEFSGILFQKIQNKKLKSNENNKRNKNDLSNMMNNNRGNSSNKSNDNINNNKKKMTIKNKKKHWEKRWCLLSGVYLFIYLDETSSQPNEIIDLREINSILNCSREYNREYSFKFLENEKEIIFSAKDQNRFEIWTNIFELIIDMFQVLSLRITMLFRSEHLQRCLRLIKYIRGQINASTMLYNKLIKERIRYKNKNLKFDKQKVIKFGTKRKRLQDYFFFNPYLNLLEKLISQCNETIIQRQTFNNLISITGRLKFPNLKIKEVGYCIQQHTMIHNNTKDLRVKRNQWCIILQEEDEVKFRISIDKEIGTIPRSKILIVQLRNRDLVFDPNEESIQPNQNNSMDSNDTDNDHSGDFENSEDSDSLESNFILDEMEKITNLKEKNQFSLNKRLTLQPIKQNLNSSKKIFCNKHLIYNYNSSIIKNMNNNNITTTNNKHSNSNEINNNSNNPLIELFHINEKDKKSGNHFPCYKNSYLRIKRGKKWIKYYCKLSSLFFGFYETKESKLPIGAIDFRKVIGFKNNNFKIKEIIKKKKKKKNSYSNDDNKNKRDVFLYKGKYDDQYYKILENNNNDDEDDDEEDDDNDDNYIHKKKDQNKKKIKKENDNENEKIILINSVELVKPCNPSIFIRNQINSNNSQDNNHNDNNEFLSEISEISSYNSTLLSEIQSQTLSLKFLKNENDNRNIHNFINNIKKSKKYKKKYLNNKKKILNKYLLKNDIKNQTFNDYLPFYFEGIILQELLTNESKRFIKKYLELDSWFLFLFNDNIICEQIYDLRNLIKIEKSNDLSNYRNSLILFFKNNIEIRIILNTKSQLEKWFNLFWLIENLNYILNPFEKQLYNQIFLRYVYMIQHFNEQLIYFNKFHLKSFNSLNDSSLFYYQKDNSDRNGNNGSNNDNEHGNENDNDHKEKKKQRQKKKEQNFDKDKKNQLLLSWKQYLISRLCRLSIIQKIHNSNYVSGIENINQNLRIDFRPRIFTLMNYSSDNEDELNFEENEFYLIIEPNKNDNYLKVLDNFGNIKKVDFLKVEQILPETIDIGKEFPNENNRRNNYQKLKNSIPSNSQTKHDNARNNDPNNSSIDDVNNSSIEIPQYKDLQYINLNLLSKKHSVVYSLNWLHLWQTSYVEDILNFPIYYSSEILIKSKNLNKKINRWLVIRSWILLIYKSNSNFQKPIIVYDLRMLKSIKIKIENVNNNKRNNSIDNIIDNDNNNKNNNKKKKNNINNNIQSSKKNYFYLLLKFNNNKKKKLNLIFNNEYNLNLCKETLGAIQNFINFLTPPKIEGENELLKVESLELLLLWINKSINNLQTEMIIQENLRQLYECVDNEQNDQNVLNSHKETERQINLLKNWKIRILGKLARIKFFKELISEKIKMIGYSHTATTLNKKIAKSQGLLTFKEEEWILVPDFPQYNHQLVQFDPFIGIKKNKERGLVDPIRVTLLPLHEVEQKILFNFNQIINDNNSSSSNNNSNLADNKLILPIKKRGNLLILNENLVNTKWKGKNGIVKLKGFNLRFYKLNKKNKKIIKKNFINKKLNLNKINDVGRIIERQNIPNLSSLNKEYQNNVFEIFLKNQKKSIKFCCNNENSRNEWIQIFDVLRNFKKIMKLPSKINYDPIERKSIFENIYFWIEKWMHKYQNKIIELRSKFKLFKYNSINNLKLEKLANIQKKIDKHSNYLQLLEKWKIKCLRRILRLIIDYENNQDDDNYDDSDDSDDSDDKDVNKGTDNNYKDSEARGFIIHQTMGKKKKKIVFKKYQWVKIIKNNLKNPLIKIKNEKNQIDYIYRNNISIIRPLPAEKFIEDVIIKDNITNNSQKGGQNLSNDEVLNKERQEEFIKLLFENNLIVTRIWLKLVNVADSDFFSKAIVKIFEHKNKTMLLIGQVIDLEVSSTKSPSQLFRGNSISPRIISAYAKIIGRQYIIQTIKPIIQEMMKENERVKGNDNFEILPHKVQNNEGKLLRNQQRLIKYIKMFLKTIVENIYNCPMQLRTIACKLCKATEDKFENSKQVVLAGFFFLRLFCPAIVVPFKYGILDKPVDKEIRRGLVLISKVLQNVANKSGFKDSSMLFMNDLLKELSPVVFRFLELFSKPIFIAHSKQFDQVFVLGKKRKFYYVKPLKKISRVKSDSSSGSDIDILNRNEKKKMKQGEYYKVKANDLNLKNKNFNIKFIKYKISGQELHGSLNEIFQLLKQKQIKYRMLEMLQIYPTLKERLLDLIEDEN</sequence>
<name>A0AAV7YBU2_9EUKA</name>
<evidence type="ECO:0000259" key="6">
    <source>
        <dbReference type="PROSITE" id="PS50002"/>
    </source>
</evidence>
<evidence type="ECO:0000313" key="9">
    <source>
        <dbReference type="EMBL" id="KAJ3426082.1"/>
    </source>
</evidence>
<dbReference type="GO" id="GO:0005096">
    <property type="term" value="F:GTPase activator activity"/>
    <property type="evidence" value="ECO:0007669"/>
    <property type="project" value="UniProtKB-KW"/>
</dbReference>
<feature type="region of interest" description="Disordered" evidence="5">
    <location>
        <begin position="2234"/>
        <end position="2257"/>
    </location>
</feature>
<dbReference type="Gene3D" id="2.30.29.30">
    <property type="entry name" value="Pleckstrin-homology domain (PH domain)/Phosphotyrosine-binding domain (PTB)"/>
    <property type="match status" value="3"/>
</dbReference>
<feature type="region of interest" description="Disordered" evidence="5">
    <location>
        <begin position="1730"/>
        <end position="1754"/>
    </location>
</feature>
<reference evidence="9" key="1">
    <citation type="submission" date="2022-08" db="EMBL/GenBank/DDBJ databases">
        <title>Novel sulphate-reducing endosymbionts in the free-living metamonad Anaeramoeba.</title>
        <authorList>
            <person name="Jerlstrom-Hultqvist J."/>
            <person name="Cepicka I."/>
            <person name="Gallot-Lavallee L."/>
            <person name="Salas-Leiva D."/>
            <person name="Curtis B.A."/>
            <person name="Zahonova K."/>
            <person name="Pipaliya S."/>
            <person name="Dacks J."/>
            <person name="Roger A.J."/>
        </authorList>
    </citation>
    <scope>NUCLEOTIDE SEQUENCE</scope>
    <source>
        <strain evidence="9">Busselton2</strain>
    </source>
</reference>
<feature type="region of interest" description="Disordered" evidence="5">
    <location>
        <begin position="1570"/>
        <end position="1614"/>
    </location>
</feature>
<dbReference type="SUPFAM" id="SSF48350">
    <property type="entry name" value="GTPase activation domain, GAP"/>
    <property type="match status" value="1"/>
</dbReference>
<feature type="region of interest" description="Disordered" evidence="5">
    <location>
        <begin position="189"/>
        <end position="210"/>
    </location>
</feature>
<feature type="compositionally biased region" description="Basic residues" evidence="5">
    <location>
        <begin position="1122"/>
        <end position="1133"/>
    </location>
</feature>
<feature type="compositionally biased region" description="Basic residues" evidence="5">
    <location>
        <begin position="197"/>
        <end position="207"/>
    </location>
</feature>
<dbReference type="SMART" id="SM00323">
    <property type="entry name" value="RasGAP"/>
    <property type="match status" value="1"/>
</dbReference>
<evidence type="ECO:0000256" key="4">
    <source>
        <dbReference type="SAM" id="Coils"/>
    </source>
</evidence>
<feature type="region of interest" description="Disordered" evidence="5">
    <location>
        <begin position="368"/>
        <end position="434"/>
    </location>
</feature>
<feature type="compositionally biased region" description="Polar residues" evidence="5">
    <location>
        <begin position="1579"/>
        <end position="1594"/>
    </location>
</feature>
<dbReference type="PROSITE" id="PS50002">
    <property type="entry name" value="SH3"/>
    <property type="match status" value="1"/>
</dbReference>
<evidence type="ECO:0000256" key="5">
    <source>
        <dbReference type="SAM" id="MobiDB-lite"/>
    </source>
</evidence>
<feature type="compositionally biased region" description="Low complexity" evidence="5">
    <location>
        <begin position="1730"/>
        <end position="1743"/>
    </location>
</feature>
<accession>A0AAV7YBU2</accession>
<feature type="compositionally biased region" description="Acidic residues" evidence="5">
    <location>
        <begin position="2234"/>
        <end position="2247"/>
    </location>
</feature>
<dbReference type="Pfam" id="PF00616">
    <property type="entry name" value="RasGAP"/>
    <property type="match status" value="1"/>
</dbReference>
<dbReference type="InterPro" id="IPR036028">
    <property type="entry name" value="SH3-like_dom_sf"/>
</dbReference>
<keyword evidence="1 3" id="KW-0728">SH3 domain</keyword>
<dbReference type="InterPro" id="IPR011993">
    <property type="entry name" value="PH-like_dom_sf"/>
</dbReference>
<organism evidence="9 10">
    <name type="scientific">Anaeramoeba flamelloides</name>
    <dbReference type="NCBI Taxonomy" id="1746091"/>
    <lineage>
        <taxon>Eukaryota</taxon>
        <taxon>Metamonada</taxon>
        <taxon>Anaeramoebidae</taxon>
        <taxon>Anaeramoeba</taxon>
    </lineage>
</organism>
<keyword evidence="2" id="KW-0343">GTPase activation</keyword>
<feature type="compositionally biased region" description="Basic and acidic residues" evidence="5">
    <location>
        <begin position="2248"/>
        <end position="2257"/>
    </location>
</feature>
<evidence type="ECO:0000256" key="1">
    <source>
        <dbReference type="ARBA" id="ARBA00022443"/>
    </source>
</evidence>
<feature type="compositionally biased region" description="Basic and acidic residues" evidence="5">
    <location>
        <begin position="411"/>
        <end position="434"/>
    </location>
</feature>
<feature type="compositionally biased region" description="Low complexity" evidence="5">
    <location>
        <begin position="1602"/>
        <end position="1614"/>
    </location>
</feature>
<feature type="domain" description="Ras-GAP" evidence="8">
    <location>
        <begin position="2385"/>
        <end position="2583"/>
    </location>
</feature>
<feature type="domain" description="PH" evidence="7">
    <location>
        <begin position="2009"/>
        <end position="2129"/>
    </location>
</feature>
<feature type="region of interest" description="Disordered" evidence="5">
    <location>
        <begin position="1415"/>
        <end position="1455"/>
    </location>
</feature>
<dbReference type="InterPro" id="IPR001452">
    <property type="entry name" value="SH3_domain"/>
</dbReference>
<feature type="region of interest" description="Disordered" evidence="5">
    <location>
        <begin position="1100"/>
        <end position="1134"/>
    </location>
</feature>
<dbReference type="InterPro" id="IPR008936">
    <property type="entry name" value="Rho_GTPase_activation_prot"/>
</dbReference>
<feature type="coiled-coil region" evidence="4">
    <location>
        <begin position="498"/>
        <end position="527"/>
    </location>
</feature>